<organism evidence="9">
    <name type="scientific">marine sediment metagenome</name>
    <dbReference type="NCBI Taxonomy" id="412755"/>
    <lineage>
        <taxon>unclassified sequences</taxon>
        <taxon>metagenomes</taxon>
        <taxon>ecological metagenomes</taxon>
    </lineage>
</organism>
<evidence type="ECO:0000256" key="4">
    <source>
        <dbReference type="ARBA" id="ARBA00022679"/>
    </source>
</evidence>
<accession>X1RLY3</accession>
<dbReference type="NCBIfam" id="TIGR00229">
    <property type="entry name" value="sensory_box"/>
    <property type="match status" value="2"/>
</dbReference>
<keyword evidence="4" id="KW-0808">Transferase</keyword>
<dbReference type="PANTHER" id="PTHR43304:SF1">
    <property type="entry name" value="PAC DOMAIN-CONTAINING PROTEIN"/>
    <property type="match status" value="1"/>
</dbReference>
<dbReference type="SMART" id="SM00086">
    <property type="entry name" value="PAC"/>
    <property type="match status" value="2"/>
</dbReference>
<dbReference type="Pfam" id="PF13426">
    <property type="entry name" value="PAS_9"/>
    <property type="match status" value="1"/>
</dbReference>
<proteinExistence type="predicted"/>
<dbReference type="AlphaFoldDB" id="X1RLY3"/>
<dbReference type="SMART" id="SM00091">
    <property type="entry name" value="PAS"/>
    <property type="match status" value="2"/>
</dbReference>
<reference evidence="9" key="1">
    <citation type="journal article" date="2014" name="Front. Microbiol.">
        <title>High frequency of phylogenetically diverse reductive dehalogenase-homologous genes in deep subseafloor sedimentary metagenomes.</title>
        <authorList>
            <person name="Kawai M."/>
            <person name="Futagami T."/>
            <person name="Toyoda A."/>
            <person name="Takaki Y."/>
            <person name="Nishi S."/>
            <person name="Hori S."/>
            <person name="Arai W."/>
            <person name="Tsubouchi T."/>
            <person name="Morono Y."/>
            <person name="Uchiyama I."/>
            <person name="Ito T."/>
            <person name="Fujiyama A."/>
            <person name="Inagaki F."/>
            <person name="Takami H."/>
        </authorList>
    </citation>
    <scope>NUCLEOTIDE SEQUENCE</scope>
    <source>
        <strain evidence="9">Expedition CK06-06</strain>
    </source>
</reference>
<evidence type="ECO:0000256" key="5">
    <source>
        <dbReference type="ARBA" id="ARBA00022777"/>
    </source>
</evidence>
<dbReference type="InterPro" id="IPR000700">
    <property type="entry name" value="PAS-assoc_C"/>
</dbReference>
<dbReference type="SUPFAM" id="SSF55785">
    <property type="entry name" value="PYP-like sensor domain (PAS domain)"/>
    <property type="match status" value="2"/>
</dbReference>
<feature type="domain" description="PAC" evidence="8">
    <location>
        <begin position="88"/>
        <end position="140"/>
    </location>
</feature>
<dbReference type="InterPro" id="IPR013656">
    <property type="entry name" value="PAS_4"/>
</dbReference>
<feature type="non-terminal residue" evidence="9">
    <location>
        <position position="315"/>
    </location>
</feature>
<keyword evidence="5" id="KW-0418">Kinase</keyword>
<dbReference type="EMBL" id="BARW01002136">
    <property type="protein sequence ID" value="GAI67956.1"/>
    <property type="molecule type" value="Genomic_DNA"/>
</dbReference>
<feature type="domain" description="PAS" evidence="7">
    <location>
        <begin position="14"/>
        <end position="84"/>
    </location>
</feature>
<dbReference type="GO" id="GO:0004673">
    <property type="term" value="F:protein histidine kinase activity"/>
    <property type="evidence" value="ECO:0007669"/>
    <property type="project" value="UniProtKB-EC"/>
</dbReference>
<dbReference type="PANTHER" id="PTHR43304">
    <property type="entry name" value="PHYTOCHROME-LIKE PROTEIN CPH1"/>
    <property type="match status" value="1"/>
</dbReference>
<evidence type="ECO:0000256" key="3">
    <source>
        <dbReference type="ARBA" id="ARBA00022553"/>
    </source>
</evidence>
<dbReference type="InterPro" id="IPR001610">
    <property type="entry name" value="PAC"/>
</dbReference>
<dbReference type="Pfam" id="PF08448">
    <property type="entry name" value="PAS_4"/>
    <property type="match status" value="1"/>
</dbReference>
<evidence type="ECO:0000256" key="6">
    <source>
        <dbReference type="SAM" id="Coils"/>
    </source>
</evidence>
<dbReference type="PROSITE" id="PS50113">
    <property type="entry name" value="PAC"/>
    <property type="match status" value="1"/>
</dbReference>
<evidence type="ECO:0000256" key="1">
    <source>
        <dbReference type="ARBA" id="ARBA00000085"/>
    </source>
</evidence>
<evidence type="ECO:0000259" key="7">
    <source>
        <dbReference type="PROSITE" id="PS50112"/>
    </source>
</evidence>
<evidence type="ECO:0000259" key="8">
    <source>
        <dbReference type="PROSITE" id="PS50113"/>
    </source>
</evidence>
<comment type="caution">
    <text evidence="9">The sequence shown here is derived from an EMBL/GenBank/DDBJ whole genome shotgun (WGS) entry which is preliminary data.</text>
</comment>
<dbReference type="InterPro" id="IPR000014">
    <property type="entry name" value="PAS"/>
</dbReference>
<dbReference type="Gene3D" id="3.30.450.20">
    <property type="entry name" value="PAS domain"/>
    <property type="match status" value="2"/>
</dbReference>
<dbReference type="InterPro" id="IPR035965">
    <property type="entry name" value="PAS-like_dom_sf"/>
</dbReference>
<feature type="coiled-coil region" evidence="6">
    <location>
        <begin position="124"/>
        <end position="151"/>
    </location>
</feature>
<evidence type="ECO:0000256" key="2">
    <source>
        <dbReference type="ARBA" id="ARBA00012438"/>
    </source>
</evidence>
<comment type="catalytic activity">
    <reaction evidence="1">
        <text>ATP + protein L-histidine = ADP + protein N-phospho-L-histidine.</text>
        <dbReference type="EC" id="2.7.13.3"/>
    </reaction>
</comment>
<dbReference type="EC" id="2.7.13.3" evidence="2"/>
<dbReference type="CDD" id="cd00130">
    <property type="entry name" value="PAS"/>
    <property type="match status" value="2"/>
</dbReference>
<gene>
    <name evidence="9" type="ORF">S12H4_06181</name>
</gene>
<keyword evidence="3" id="KW-0597">Phosphoprotein</keyword>
<protein>
    <recommendedName>
        <fullName evidence="2">histidine kinase</fullName>
        <ecNumber evidence="2">2.7.13.3</ecNumber>
    </recommendedName>
</protein>
<evidence type="ECO:0000313" key="9">
    <source>
        <dbReference type="EMBL" id="GAI67956.1"/>
    </source>
</evidence>
<sequence length="315" mass="37134">MIHEDITERKLRESEERFRSLVETTSDWIWEVDANSVYTYSSPKIKDLLGYEPEEIIGKTPFDFMPSDEVERVGKIMKAAIESKKPLKWLENTNLHKNGELIVLETSGEPIFNENGDFLGYRGIDRDITERKKAEQKLKESEEMYRNLFNSTPYAIWLVDLKGIIIDCNEPMNKFLSVFKHSDLIGKPFREVLQMFYREGDPRFENIEQVLKERFIVLLKKGYLKPIEFEISRGDGKTFWITLESSFVKKSLIQTFIKDITERKLAEIELEGLRKDLEIRIKERTIKLESSEIKYRKAYSRADCYKGLFTHDISN</sequence>
<dbReference type="InterPro" id="IPR052162">
    <property type="entry name" value="Sensor_kinase/Photoreceptor"/>
</dbReference>
<keyword evidence="6" id="KW-0175">Coiled coil</keyword>
<dbReference type="PROSITE" id="PS50112">
    <property type="entry name" value="PAS"/>
    <property type="match status" value="1"/>
</dbReference>
<name>X1RLY3_9ZZZZ</name>